<dbReference type="SUPFAM" id="SSF53448">
    <property type="entry name" value="Nucleotide-diphospho-sugar transferases"/>
    <property type="match status" value="1"/>
</dbReference>
<keyword evidence="4" id="KW-1185">Reference proteome</keyword>
<dbReference type="Gene3D" id="3.90.550.10">
    <property type="entry name" value="Spore Coat Polysaccharide Biosynthesis Protein SpsA, Chain A"/>
    <property type="match status" value="1"/>
</dbReference>
<feature type="domain" description="Glycosyltransferase 2-like" evidence="2">
    <location>
        <begin position="1"/>
        <end position="153"/>
    </location>
</feature>
<feature type="repeat" description="TPR" evidence="1">
    <location>
        <begin position="304"/>
        <end position="337"/>
    </location>
</feature>
<keyword evidence="1" id="KW-0802">TPR repeat</keyword>
<reference evidence="4" key="1">
    <citation type="journal article" date="2011" name="MBio">
        <title>Novel metabolic attributes of the genus Cyanothece, comprising a group of unicellular nitrogen-fixing Cyanobacteria.</title>
        <authorList>
            <person name="Bandyopadhyay A."/>
            <person name="Elvitigala T."/>
            <person name="Welsh E."/>
            <person name="Stockel J."/>
            <person name="Liberton M."/>
            <person name="Min H."/>
            <person name="Sherman L.A."/>
            <person name="Pakrasi H.B."/>
        </authorList>
    </citation>
    <scope>NUCLEOTIDE SEQUENCE [LARGE SCALE GENOMIC DNA]</scope>
    <source>
        <strain evidence="4">PCC 8801</strain>
    </source>
</reference>
<dbReference type="Pfam" id="PF13176">
    <property type="entry name" value="TPR_7"/>
    <property type="match status" value="1"/>
</dbReference>
<dbReference type="InterPro" id="IPR011990">
    <property type="entry name" value="TPR-like_helical_dom_sf"/>
</dbReference>
<feature type="repeat" description="TPR" evidence="1">
    <location>
        <begin position="270"/>
        <end position="303"/>
    </location>
</feature>
<feature type="repeat" description="TPR" evidence="1">
    <location>
        <begin position="338"/>
        <end position="371"/>
    </location>
</feature>
<dbReference type="InterPro" id="IPR029044">
    <property type="entry name" value="Nucleotide-diphossugar_trans"/>
</dbReference>
<dbReference type="Pfam" id="PF13424">
    <property type="entry name" value="TPR_12"/>
    <property type="match status" value="1"/>
</dbReference>
<dbReference type="Proteomes" id="UP000008204">
    <property type="component" value="Chromosome"/>
</dbReference>
<dbReference type="Gene3D" id="1.25.40.10">
    <property type="entry name" value="Tetratricopeptide repeat domain"/>
    <property type="match status" value="2"/>
</dbReference>
<feature type="repeat" description="TPR" evidence="1">
    <location>
        <begin position="233"/>
        <end position="266"/>
    </location>
</feature>
<evidence type="ECO:0000313" key="3">
    <source>
        <dbReference type="EMBL" id="ACK65783.1"/>
    </source>
</evidence>
<sequence length="392" mass="44228">MIVKNEAENLPPCLESVRNVVDEMVVMDTGSTDQTVEIAQQFGAKVPYFEWCNDFAIARNAALDHVTGDWVLILDADERLNPNVVPQLKQAITDENSLVINLVRHEIGASQSPYSLVSRLFRKHPEVEFSRPYHAIIDDSVSELLKKESHWKIVDLPAIAVFHYGYDPQTITALDKYTKAQKSMEGFLDKNPNDPYTCSKLGALYLQIGKEKDGIKLLKKGLKSNKADAHVLFELHYHLANAYTRENESEKAIKHYQKAIVQEIMAPLKLGAYNNFGVVLQSIDDFKNAAKMYETTLQIDPNFITGYYNLAMTLSSMGRLADAEAVYNKLLSLSPNYAPAYQNLGVVLFKLKKLPESSAAFKKAMSLYESQNYHQEAQKLKAGLQELGIWEE</sequence>
<dbReference type="PANTHER" id="PTHR43630:SF2">
    <property type="entry name" value="GLYCOSYLTRANSFERASE"/>
    <property type="match status" value="1"/>
</dbReference>
<keyword evidence="3" id="KW-0808">Transferase</keyword>
<gene>
    <name evidence="3" type="ordered locus">PCC8801_1736</name>
</gene>
<proteinExistence type="predicted"/>
<dbReference type="Pfam" id="PF00535">
    <property type="entry name" value="Glycos_transf_2"/>
    <property type="match status" value="1"/>
</dbReference>
<dbReference type="PANTHER" id="PTHR43630">
    <property type="entry name" value="POLY-BETA-1,6-N-ACETYL-D-GLUCOSAMINE SYNTHASE"/>
    <property type="match status" value="1"/>
</dbReference>
<dbReference type="eggNOG" id="COG0457">
    <property type="taxonomic scope" value="Bacteria"/>
</dbReference>
<evidence type="ECO:0000256" key="1">
    <source>
        <dbReference type="PROSITE-ProRule" id="PRU00339"/>
    </source>
</evidence>
<accession>B7JWT4</accession>
<dbReference type="InterPro" id="IPR019734">
    <property type="entry name" value="TPR_rpt"/>
</dbReference>
<dbReference type="OrthoDB" id="9815923at2"/>
<dbReference type="SUPFAM" id="SSF48452">
    <property type="entry name" value="TPR-like"/>
    <property type="match status" value="1"/>
</dbReference>
<dbReference type="KEGG" id="cyp:PCC8801_1736"/>
<dbReference type="GO" id="GO:0016740">
    <property type="term" value="F:transferase activity"/>
    <property type="evidence" value="ECO:0007669"/>
    <property type="project" value="UniProtKB-KW"/>
</dbReference>
<dbReference type="eggNOG" id="COG0463">
    <property type="taxonomic scope" value="Bacteria"/>
</dbReference>
<name>B7JWT4_RIPO1</name>
<evidence type="ECO:0000259" key="2">
    <source>
        <dbReference type="Pfam" id="PF00535"/>
    </source>
</evidence>
<evidence type="ECO:0000313" key="4">
    <source>
        <dbReference type="Proteomes" id="UP000008204"/>
    </source>
</evidence>
<dbReference type="SMART" id="SM00028">
    <property type="entry name" value="TPR"/>
    <property type="match status" value="5"/>
</dbReference>
<dbReference type="EMBL" id="CP001287">
    <property type="protein sequence ID" value="ACK65783.1"/>
    <property type="molecule type" value="Genomic_DNA"/>
</dbReference>
<dbReference type="Pfam" id="PF13181">
    <property type="entry name" value="TPR_8"/>
    <property type="match status" value="1"/>
</dbReference>
<protein>
    <submittedName>
        <fullName evidence="3">Glycosyl transferase family 2</fullName>
    </submittedName>
</protein>
<dbReference type="PROSITE" id="PS50005">
    <property type="entry name" value="TPR"/>
    <property type="match status" value="4"/>
</dbReference>
<dbReference type="AlphaFoldDB" id="B7JWT4"/>
<dbReference type="HOGENOM" id="CLU_023736_3_1_3"/>
<organism evidence="3 4">
    <name type="scientific">Rippkaea orientalis (strain PCC 8801 / RF-1)</name>
    <name type="common">Cyanothece sp. (strain PCC 8801)</name>
    <dbReference type="NCBI Taxonomy" id="41431"/>
    <lineage>
        <taxon>Bacteria</taxon>
        <taxon>Bacillati</taxon>
        <taxon>Cyanobacteriota</taxon>
        <taxon>Cyanophyceae</taxon>
        <taxon>Oscillatoriophycideae</taxon>
        <taxon>Chroococcales</taxon>
        <taxon>Aphanothecaceae</taxon>
        <taxon>Rippkaea</taxon>
        <taxon>Rippkaea orientalis</taxon>
    </lineage>
</organism>
<dbReference type="CAZy" id="GT2">
    <property type="family name" value="Glycosyltransferase Family 2"/>
</dbReference>
<dbReference type="CDD" id="cd02511">
    <property type="entry name" value="Beta4Glucosyltransferase"/>
    <property type="match status" value="1"/>
</dbReference>
<dbReference type="STRING" id="41431.PCC8801_1736"/>
<dbReference type="InterPro" id="IPR001173">
    <property type="entry name" value="Glyco_trans_2-like"/>
</dbReference>